<proteinExistence type="predicted"/>
<name>A0A8H7N6R2_BIOOC</name>
<dbReference type="InterPro" id="IPR036864">
    <property type="entry name" value="Zn2-C6_fun-type_DNA-bd_sf"/>
</dbReference>
<dbReference type="PANTHER" id="PTHR37534">
    <property type="entry name" value="TRANSCRIPTIONAL ACTIVATOR PROTEIN UGA3"/>
    <property type="match status" value="1"/>
</dbReference>
<dbReference type="Gene3D" id="4.10.240.10">
    <property type="entry name" value="Zn(2)-C6 fungal-type DNA-binding domain"/>
    <property type="match status" value="1"/>
</dbReference>
<dbReference type="GO" id="GO:0000981">
    <property type="term" value="F:DNA-binding transcription factor activity, RNA polymerase II-specific"/>
    <property type="evidence" value="ECO:0007669"/>
    <property type="project" value="InterPro"/>
</dbReference>
<dbReference type="CDD" id="cd00067">
    <property type="entry name" value="GAL4"/>
    <property type="match status" value="1"/>
</dbReference>
<accession>A0A8H7N6R2</accession>
<dbReference type="PANTHER" id="PTHR37534:SF40">
    <property type="entry name" value="ZN(2)-C6 FUNGAL-TYPE DOMAIN-CONTAINING PROTEIN"/>
    <property type="match status" value="1"/>
</dbReference>
<organism evidence="4 5">
    <name type="scientific">Bionectria ochroleuca</name>
    <name type="common">Gliocladium roseum</name>
    <dbReference type="NCBI Taxonomy" id="29856"/>
    <lineage>
        <taxon>Eukaryota</taxon>
        <taxon>Fungi</taxon>
        <taxon>Dikarya</taxon>
        <taxon>Ascomycota</taxon>
        <taxon>Pezizomycotina</taxon>
        <taxon>Sordariomycetes</taxon>
        <taxon>Hypocreomycetidae</taxon>
        <taxon>Hypocreales</taxon>
        <taxon>Bionectriaceae</taxon>
        <taxon>Clonostachys</taxon>
    </lineage>
</organism>
<dbReference type="SUPFAM" id="SSF57701">
    <property type="entry name" value="Zn2/Cys6 DNA-binding domain"/>
    <property type="match status" value="1"/>
</dbReference>
<dbReference type="PROSITE" id="PS00463">
    <property type="entry name" value="ZN2_CY6_FUNGAL_1"/>
    <property type="match status" value="1"/>
</dbReference>
<protein>
    <recommendedName>
        <fullName evidence="3">Zn(2)-C6 fungal-type domain-containing protein</fullName>
    </recommendedName>
</protein>
<evidence type="ECO:0000259" key="3">
    <source>
        <dbReference type="PROSITE" id="PS50048"/>
    </source>
</evidence>
<keyword evidence="1" id="KW-0539">Nucleus</keyword>
<dbReference type="PROSITE" id="PS50048">
    <property type="entry name" value="ZN2_CY6_FUNGAL_2"/>
    <property type="match status" value="1"/>
</dbReference>
<comment type="caution">
    <text evidence="4">The sequence shown here is derived from an EMBL/GenBank/DDBJ whole genome shotgun (WGS) entry which is preliminary data.</text>
</comment>
<dbReference type="EMBL" id="JADCTT010000007">
    <property type="protein sequence ID" value="KAF9750084.1"/>
    <property type="molecule type" value="Genomic_DNA"/>
</dbReference>
<dbReference type="InterPro" id="IPR001138">
    <property type="entry name" value="Zn2Cys6_DnaBD"/>
</dbReference>
<evidence type="ECO:0000256" key="1">
    <source>
        <dbReference type="ARBA" id="ARBA00023242"/>
    </source>
</evidence>
<reference evidence="4" key="1">
    <citation type="submission" date="2020-10" db="EMBL/GenBank/DDBJ databases">
        <title>High-Quality Genome Resource of Clonostachys rosea strain S41 by Oxford Nanopore Long-Read Sequencing.</title>
        <authorList>
            <person name="Wang H."/>
        </authorList>
    </citation>
    <scope>NUCLEOTIDE SEQUENCE</scope>
    <source>
        <strain evidence="4">S41</strain>
    </source>
</reference>
<evidence type="ECO:0000256" key="2">
    <source>
        <dbReference type="SAM" id="MobiDB-lite"/>
    </source>
</evidence>
<gene>
    <name evidence="4" type="ORF">IM811_016111</name>
</gene>
<feature type="domain" description="Zn(2)-C6 fungal-type" evidence="3">
    <location>
        <begin position="20"/>
        <end position="50"/>
    </location>
</feature>
<dbReference type="GO" id="GO:0045944">
    <property type="term" value="P:positive regulation of transcription by RNA polymerase II"/>
    <property type="evidence" value="ECO:0007669"/>
    <property type="project" value="TreeGrafter"/>
</dbReference>
<feature type="region of interest" description="Disordered" evidence="2">
    <location>
        <begin position="644"/>
        <end position="665"/>
    </location>
</feature>
<dbReference type="AlphaFoldDB" id="A0A8H7N6R2"/>
<sequence length="665" mass="74168">MEGSEQAARVAPPAQRVRTGCLTCRKRHLKCDEAKPTCENCRKGRRECKRGLRLTFTNVFVLSEGLLPWVLGTLVDFVDESKSIASEYEEGFLKKPTRAAVSKAERSLLKKKEPTQQCQAGGPKVAVYQRILPAPKTIPVADGGNGCEESYKDMRRSQKISTRQYKKLLPGFSPSSRASEPPGLRSGGDFGPLSILRHASLVSDGFSKDTIDEFWHPQNPFDNTQAEEYLSSEHQICFTQEFVESVGKWIDCFDGQSEFSHSLPFRALDCPMLLNAMYACGARRKLGEVKRGQYDWSQFYYSTATTKLLHALSRPNTDMANCAITSVILHVYETMADRIHARAHHSRGSRAIINFCHWNASSGGIASASFWLSVGMETLNCLTSHSQVTWDPRSWGFTLTFPAEQSTDTSPAEEAVWLHRVLYIAAMTVNFRARGFHVDPNNEMVQMGERLPQWQELKTLCDAWSDLCPRSMAPIGYTDPKPGTSVFPYIWLIHPSAVMARLFYHVIQYLLAEINPVMPIESRSSMRDVRLHHARQVCGIAVRCKPHIVPGILIQSLALVGVCLVREDEKKGGDEPVGGDTSEERLGYQAGRDEAEARLGVGFSLHRAPVCQKGTPKPGQTSPWAPSASWAWDIRRDVFAEAGNESNQGGHQGLTASHHRTRCIL</sequence>
<dbReference type="Pfam" id="PF00172">
    <property type="entry name" value="Zn_clus"/>
    <property type="match status" value="1"/>
</dbReference>
<evidence type="ECO:0000313" key="4">
    <source>
        <dbReference type="EMBL" id="KAF9750084.1"/>
    </source>
</evidence>
<dbReference type="GO" id="GO:0005634">
    <property type="term" value="C:nucleus"/>
    <property type="evidence" value="ECO:0007669"/>
    <property type="project" value="TreeGrafter"/>
</dbReference>
<feature type="region of interest" description="Disordered" evidence="2">
    <location>
        <begin position="169"/>
        <end position="189"/>
    </location>
</feature>
<dbReference type="SMART" id="SM00066">
    <property type="entry name" value="GAL4"/>
    <property type="match status" value="1"/>
</dbReference>
<dbReference type="GO" id="GO:0000976">
    <property type="term" value="F:transcription cis-regulatory region binding"/>
    <property type="evidence" value="ECO:0007669"/>
    <property type="project" value="TreeGrafter"/>
</dbReference>
<dbReference type="CDD" id="cd12148">
    <property type="entry name" value="fungal_TF_MHR"/>
    <property type="match status" value="1"/>
</dbReference>
<evidence type="ECO:0000313" key="5">
    <source>
        <dbReference type="Proteomes" id="UP000616885"/>
    </source>
</evidence>
<dbReference type="Proteomes" id="UP000616885">
    <property type="component" value="Unassembled WGS sequence"/>
</dbReference>
<dbReference type="GO" id="GO:0008270">
    <property type="term" value="F:zinc ion binding"/>
    <property type="evidence" value="ECO:0007669"/>
    <property type="project" value="InterPro"/>
</dbReference>